<organism evidence="2 3">
    <name type="scientific">Methylocella tundrae</name>
    <dbReference type="NCBI Taxonomy" id="227605"/>
    <lineage>
        <taxon>Bacteria</taxon>
        <taxon>Pseudomonadati</taxon>
        <taxon>Pseudomonadota</taxon>
        <taxon>Alphaproteobacteria</taxon>
        <taxon>Hyphomicrobiales</taxon>
        <taxon>Beijerinckiaceae</taxon>
        <taxon>Methylocella</taxon>
    </lineage>
</organism>
<comment type="caution">
    <text evidence="2">The sequence shown here is derived from an EMBL/GenBank/DDBJ whole genome shotgun (WGS) entry which is preliminary data.</text>
</comment>
<accession>A0A8B6M2L1</accession>
<dbReference type="EMBL" id="CABFMQ020000035">
    <property type="protein sequence ID" value="VTZ49076.1"/>
    <property type="molecule type" value="Genomic_DNA"/>
</dbReference>
<evidence type="ECO:0000313" key="3">
    <source>
        <dbReference type="Proteomes" id="UP000485880"/>
    </source>
</evidence>
<feature type="compositionally biased region" description="Gly residues" evidence="1">
    <location>
        <begin position="1"/>
        <end position="11"/>
    </location>
</feature>
<proteinExistence type="predicted"/>
<evidence type="ECO:0000313" key="2">
    <source>
        <dbReference type="EMBL" id="VTZ49076.1"/>
    </source>
</evidence>
<name>A0A8B6M2L1_METTU</name>
<keyword evidence="3" id="KW-1185">Reference proteome</keyword>
<reference evidence="2 3" key="1">
    <citation type="submission" date="2019-05" db="EMBL/GenBank/DDBJ databases">
        <authorList>
            <person name="Farhan Ul Haque M."/>
        </authorList>
    </citation>
    <scope>NUCLEOTIDE SEQUENCE [LARGE SCALE GENOMIC DNA]</scope>
    <source>
        <strain evidence="2">2</strain>
    </source>
</reference>
<dbReference type="Proteomes" id="UP000485880">
    <property type="component" value="Unassembled WGS sequence"/>
</dbReference>
<gene>
    <name evidence="2" type="ORF">MPC4_130097</name>
</gene>
<protein>
    <submittedName>
        <fullName evidence="2">Uncharacterized protein</fullName>
    </submittedName>
</protein>
<evidence type="ECO:0000256" key="1">
    <source>
        <dbReference type="SAM" id="MobiDB-lite"/>
    </source>
</evidence>
<dbReference type="AlphaFoldDB" id="A0A8B6M2L1"/>
<sequence length="125" mass="13742">MLRDGALGGGVQSPSPAPRVVFMPDPQTLLRQPKYDDGHHTLTDEKLKGSIRLRRAAQAEARKARFLRTPTSDSPAGPLPSPVAFSKLILRARRRLSFCSVPRGRSRIAWPIKKTPLIAQPKAKG</sequence>
<feature type="region of interest" description="Disordered" evidence="1">
    <location>
        <begin position="1"/>
        <end position="20"/>
    </location>
</feature>